<evidence type="ECO:0000313" key="3">
    <source>
        <dbReference type="Proteomes" id="UP000663828"/>
    </source>
</evidence>
<accession>A0A815PEM4</accession>
<proteinExistence type="predicted"/>
<keyword evidence="1" id="KW-0732">Signal</keyword>
<name>A0A815PEM4_ADIRI</name>
<reference evidence="2" key="1">
    <citation type="submission" date="2021-02" db="EMBL/GenBank/DDBJ databases">
        <authorList>
            <person name="Nowell W R."/>
        </authorList>
    </citation>
    <scope>NUCLEOTIDE SEQUENCE</scope>
</reference>
<keyword evidence="3" id="KW-1185">Reference proteome</keyword>
<dbReference type="Proteomes" id="UP000663828">
    <property type="component" value="Unassembled WGS sequence"/>
</dbReference>
<feature type="signal peptide" evidence="1">
    <location>
        <begin position="1"/>
        <end position="31"/>
    </location>
</feature>
<gene>
    <name evidence="2" type="ORF">XAT740_LOCUS36720</name>
</gene>
<feature type="chain" id="PRO_5032701785" evidence="1">
    <location>
        <begin position="32"/>
        <end position="245"/>
    </location>
</feature>
<dbReference type="Gene3D" id="3.30.1360.40">
    <property type="match status" value="1"/>
</dbReference>
<protein>
    <submittedName>
        <fullName evidence="2">Uncharacterized protein</fullName>
    </submittedName>
</protein>
<dbReference type="AlphaFoldDB" id="A0A815PEM4"/>
<evidence type="ECO:0000313" key="2">
    <source>
        <dbReference type="EMBL" id="CAF1448237.1"/>
    </source>
</evidence>
<sequence>MAHLTSSRPTLLMSFFQLLEIRLLGPTPTWSRTNDGDAGLHPSNIHDCQYAIGKELEETEDQGDHYILIEYGSMNLDLHDRFLVHCLMKQIQSTEFSSYHLVSALFKFFDQVRFYPVDEHELEIQRQAFQDGRLQIGISISNFLEKRDEAFNKEFSLWKNGFEAQNDHDSEVNDEIPDDDGVTKLIRSDVCRNVWKLLVEENAEVKVDSPLIITRSHDNGISNSFTGQWNGPINSLPSWTVHHNK</sequence>
<dbReference type="EMBL" id="CAJNOR010003794">
    <property type="protein sequence ID" value="CAF1448237.1"/>
    <property type="molecule type" value="Genomic_DNA"/>
</dbReference>
<organism evidence="2 3">
    <name type="scientific">Adineta ricciae</name>
    <name type="common">Rotifer</name>
    <dbReference type="NCBI Taxonomy" id="249248"/>
    <lineage>
        <taxon>Eukaryota</taxon>
        <taxon>Metazoa</taxon>
        <taxon>Spiralia</taxon>
        <taxon>Gnathifera</taxon>
        <taxon>Rotifera</taxon>
        <taxon>Eurotatoria</taxon>
        <taxon>Bdelloidea</taxon>
        <taxon>Adinetida</taxon>
        <taxon>Adinetidae</taxon>
        <taxon>Adineta</taxon>
    </lineage>
</organism>
<evidence type="ECO:0000256" key="1">
    <source>
        <dbReference type="SAM" id="SignalP"/>
    </source>
</evidence>
<comment type="caution">
    <text evidence="2">The sequence shown here is derived from an EMBL/GenBank/DDBJ whole genome shotgun (WGS) entry which is preliminary data.</text>
</comment>